<accession>A0A9D1PA37</accession>
<dbReference type="AlphaFoldDB" id="A0A9D1PA37"/>
<evidence type="ECO:0000259" key="1">
    <source>
        <dbReference type="PROSITE" id="PS51186"/>
    </source>
</evidence>
<gene>
    <name evidence="2" type="ORF">H9747_00345</name>
</gene>
<dbReference type="EMBL" id="DXIQ01000003">
    <property type="protein sequence ID" value="HIV37444.1"/>
    <property type="molecule type" value="Genomic_DNA"/>
</dbReference>
<dbReference type="Pfam" id="PF13508">
    <property type="entry name" value="Acetyltransf_7"/>
    <property type="match status" value="1"/>
</dbReference>
<proteinExistence type="predicted"/>
<reference evidence="2" key="2">
    <citation type="submission" date="2021-04" db="EMBL/GenBank/DDBJ databases">
        <authorList>
            <person name="Gilroy R."/>
        </authorList>
    </citation>
    <scope>NUCLEOTIDE SEQUENCE</scope>
    <source>
        <strain evidence="2">CHK195-9823</strain>
    </source>
</reference>
<organism evidence="2 3">
    <name type="scientific">Candidatus Blautia stercorigallinarum</name>
    <dbReference type="NCBI Taxonomy" id="2838501"/>
    <lineage>
        <taxon>Bacteria</taxon>
        <taxon>Bacillati</taxon>
        <taxon>Bacillota</taxon>
        <taxon>Clostridia</taxon>
        <taxon>Lachnospirales</taxon>
        <taxon>Lachnospiraceae</taxon>
        <taxon>Blautia</taxon>
    </lineage>
</organism>
<dbReference type="Proteomes" id="UP000886814">
    <property type="component" value="Unassembled WGS sequence"/>
</dbReference>
<dbReference type="InterPro" id="IPR000182">
    <property type="entry name" value="GNAT_dom"/>
</dbReference>
<dbReference type="PROSITE" id="PS51186">
    <property type="entry name" value="GNAT"/>
    <property type="match status" value="1"/>
</dbReference>
<name>A0A9D1PA37_9FIRM</name>
<reference evidence="2" key="1">
    <citation type="journal article" date="2021" name="PeerJ">
        <title>Extensive microbial diversity within the chicken gut microbiome revealed by metagenomics and culture.</title>
        <authorList>
            <person name="Gilroy R."/>
            <person name="Ravi A."/>
            <person name="Getino M."/>
            <person name="Pursley I."/>
            <person name="Horton D.L."/>
            <person name="Alikhan N.F."/>
            <person name="Baker D."/>
            <person name="Gharbi K."/>
            <person name="Hall N."/>
            <person name="Watson M."/>
            <person name="Adriaenssens E.M."/>
            <person name="Foster-Nyarko E."/>
            <person name="Jarju S."/>
            <person name="Secka A."/>
            <person name="Antonio M."/>
            <person name="Oren A."/>
            <person name="Chaudhuri R.R."/>
            <person name="La Ragione R."/>
            <person name="Hildebrand F."/>
            <person name="Pallen M.J."/>
        </authorList>
    </citation>
    <scope>NUCLEOTIDE SEQUENCE</scope>
    <source>
        <strain evidence="2">CHK195-9823</strain>
    </source>
</reference>
<dbReference type="InterPro" id="IPR016181">
    <property type="entry name" value="Acyl_CoA_acyltransferase"/>
</dbReference>
<sequence length="148" mass="17416">MNIRQAQEKDVSRIAEILVYNNRTNFLPIFKDEGYSFGKLQVMSVAHEYLQDKERLQNTYVFDDGVIRGFIQLSGREIQKLYVDTFFQNMGIGAALISFAVREKQSNFLWALEKNTKALRFYERHGFCPTEERKLEEGTSEYLVKLKR</sequence>
<dbReference type="SUPFAM" id="SSF55729">
    <property type="entry name" value="Acyl-CoA N-acyltransferases (Nat)"/>
    <property type="match status" value="1"/>
</dbReference>
<dbReference type="GO" id="GO:0016747">
    <property type="term" value="F:acyltransferase activity, transferring groups other than amino-acyl groups"/>
    <property type="evidence" value="ECO:0007669"/>
    <property type="project" value="InterPro"/>
</dbReference>
<evidence type="ECO:0000313" key="3">
    <source>
        <dbReference type="Proteomes" id="UP000886814"/>
    </source>
</evidence>
<feature type="domain" description="N-acetyltransferase" evidence="1">
    <location>
        <begin position="1"/>
        <end position="148"/>
    </location>
</feature>
<dbReference type="Gene3D" id="3.40.630.30">
    <property type="match status" value="1"/>
</dbReference>
<protein>
    <submittedName>
        <fullName evidence="2">GNAT family N-acetyltransferase</fullName>
    </submittedName>
</protein>
<comment type="caution">
    <text evidence="2">The sequence shown here is derived from an EMBL/GenBank/DDBJ whole genome shotgun (WGS) entry which is preliminary data.</text>
</comment>
<evidence type="ECO:0000313" key="2">
    <source>
        <dbReference type="EMBL" id="HIV37444.1"/>
    </source>
</evidence>
<dbReference type="CDD" id="cd04301">
    <property type="entry name" value="NAT_SF"/>
    <property type="match status" value="1"/>
</dbReference>